<feature type="compositionally biased region" description="Low complexity" evidence="10">
    <location>
        <begin position="308"/>
        <end position="371"/>
    </location>
</feature>
<comment type="function">
    <text evidence="9">ATP-dependent microtubule severing protein. Microtubule severing may promote reorganization of cellular microtubule arrays and the release of microtubules from the microtubule organizing center following nucleation.</text>
</comment>
<dbReference type="FunFam" id="1.10.8.60:FF:000022">
    <property type="entry name" value="Fidgetin like 1"/>
    <property type="match status" value="1"/>
</dbReference>
<dbReference type="GO" id="GO:0005874">
    <property type="term" value="C:microtubule"/>
    <property type="evidence" value="ECO:0007669"/>
    <property type="project" value="UniProtKB-UniRule"/>
</dbReference>
<dbReference type="RefSeq" id="XP_020433505.1">
    <property type="nucleotide sequence ID" value="XM_020576256.1"/>
</dbReference>
<keyword evidence="5 9" id="KW-0472">Membrane</keyword>
<comment type="similarity">
    <text evidence="9">Belongs to the AAA ATPase family. Spastin subfamily.</text>
</comment>
<keyword evidence="1 9" id="KW-0963">Cytoplasm</keyword>
<dbReference type="FunFam" id="3.40.50.300:FF:000093">
    <property type="entry name" value="Fidgetin-like 1"/>
    <property type="match status" value="1"/>
</dbReference>
<keyword evidence="2 9" id="KW-0493">Microtubule</keyword>
<evidence type="ECO:0000256" key="10">
    <source>
        <dbReference type="SAM" id="MobiDB-lite"/>
    </source>
</evidence>
<feature type="intramembrane region" description="Helical" evidence="9">
    <location>
        <begin position="75"/>
        <end position="95"/>
    </location>
</feature>
<dbReference type="Gene3D" id="1.20.58.80">
    <property type="entry name" value="Phosphotransferase system, lactose/cellobiose-type IIA subunit"/>
    <property type="match status" value="1"/>
</dbReference>
<feature type="region of interest" description="Disordered" evidence="10">
    <location>
        <begin position="76"/>
        <end position="158"/>
    </location>
</feature>
<dbReference type="FunCoup" id="D3BA00">
    <property type="interactions" value="2"/>
</dbReference>
<dbReference type="InterPro" id="IPR015415">
    <property type="entry name" value="Spast_Vps4_C"/>
</dbReference>
<keyword evidence="3 9" id="KW-0547">Nucleotide-binding</keyword>
<evidence type="ECO:0000256" key="2">
    <source>
        <dbReference type="ARBA" id="ARBA00022701"/>
    </source>
</evidence>
<evidence type="ECO:0000256" key="3">
    <source>
        <dbReference type="ARBA" id="ARBA00022741"/>
    </source>
</evidence>
<dbReference type="InterPro" id="IPR007330">
    <property type="entry name" value="MIT_dom"/>
</dbReference>
<feature type="region of interest" description="Disordered" evidence="10">
    <location>
        <begin position="308"/>
        <end position="404"/>
    </location>
</feature>
<evidence type="ECO:0000256" key="4">
    <source>
        <dbReference type="ARBA" id="ARBA00022840"/>
    </source>
</evidence>
<dbReference type="STRING" id="670386.D3BA00"/>
<feature type="compositionally biased region" description="Low complexity" evidence="10">
    <location>
        <begin position="133"/>
        <end position="157"/>
    </location>
</feature>
<dbReference type="SUPFAM" id="SSF52540">
    <property type="entry name" value="P-loop containing nucleoside triphosphate hydrolases"/>
    <property type="match status" value="1"/>
</dbReference>
<dbReference type="Gene3D" id="1.10.8.60">
    <property type="match status" value="1"/>
</dbReference>
<dbReference type="GO" id="GO:0008568">
    <property type="term" value="F:microtubule severing ATPase activity"/>
    <property type="evidence" value="ECO:0007669"/>
    <property type="project" value="UniProtKB-UniRule"/>
</dbReference>
<dbReference type="Pfam" id="PF09336">
    <property type="entry name" value="Vps4_C"/>
    <property type="match status" value="1"/>
</dbReference>
<dbReference type="Pfam" id="PF00004">
    <property type="entry name" value="AAA"/>
    <property type="match status" value="1"/>
</dbReference>
<feature type="compositionally biased region" description="Low complexity" evidence="10">
    <location>
        <begin position="385"/>
        <end position="396"/>
    </location>
</feature>
<dbReference type="GO" id="GO:0016887">
    <property type="term" value="F:ATP hydrolysis activity"/>
    <property type="evidence" value="ECO:0007669"/>
    <property type="project" value="InterPro"/>
</dbReference>
<feature type="topological domain" description="Cytoplasmic" evidence="9">
    <location>
        <begin position="1"/>
        <end position="74"/>
    </location>
</feature>
<evidence type="ECO:0000256" key="7">
    <source>
        <dbReference type="ARBA" id="ARBA00023235"/>
    </source>
</evidence>
<dbReference type="PROSITE" id="PS00674">
    <property type="entry name" value="AAA"/>
    <property type="match status" value="1"/>
</dbReference>
<dbReference type="GO" id="GO:0005524">
    <property type="term" value="F:ATP binding"/>
    <property type="evidence" value="ECO:0007669"/>
    <property type="project" value="UniProtKB-UniRule"/>
</dbReference>
<protein>
    <recommendedName>
        <fullName evidence="9">Spastin</fullName>
        <ecNumber evidence="9">5.6.1.1</ecNumber>
    </recommendedName>
</protein>
<feature type="region of interest" description="Disordered" evidence="10">
    <location>
        <begin position="251"/>
        <end position="271"/>
    </location>
</feature>
<dbReference type="GO" id="GO:0031117">
    <property type="term" value="P:positive regulation of microtubule depolymerization"/>
    <property type="evidence" value="ECO:0007669"/>
    <property type="project" value="UniProtKB-UniRule"/>
</dbReference>
<dbReference type="GO" id="GO:0016020">
    <property type="term" value="C:membrane"/>
    <property type="evidence" value="ECO:0007669"/>
    <property type="project" value="UniProtKB-SubCell"/>
</dbReference>
<dbReference type="PANTHER" id="PTHR23074">
    <property type="entry name" value="AAA DOMAIN-CONTAINING"/>
    <property type="match status" value="1"/>
</dbReference>
<dbReference type="InterPro" id="IPR003960">
    <property type="entry name" value="ATPase_AAA_CS"/>
</dbReference>
<dbReference type="SUPFAM" id="SSF116846">
    <property type="entry name" value="MIT domain"/>
    <property type="match status" value="1"/>
</dbReference>
<dbReference type="EMBL" id="ADBJ01000025">
    <property type="protein sequence ID" value="EFA81387.1"/>
    <property type="molecule type" value="Genomic_DNA"/>
</dbReference>
<keyword evidence="7 9" id="KW-0413">Isomerase</keyword>
<dbReference type="GO" id="GO:0034214">
    <property type="term" value="P:protein hexamerization"/>
    <property type="evidence" value="ECO:0007669"/>
    <property type="project" value="UniProtKB-UniRule"/>
</dbReference>
<evidence type="ECO:0000259" key="11">
    <source>
        <dbReference type="SMART" id="SM00382"/>
    </source>
</evidence>
<sequence length="701" mass="76823">MRRQISNDRDWVIIKLKKSDKQLSRTSQAVNLDHILNDKVISDHIDNNNSKTKTTDNNNIESIELNKNNIITTTASKRLSSSNSNSNNSSSVGTNINKRNSVSITTPSSSIPTPTSTTNCSNNRRSLTLERQNSINNNINNNSTNNNSNNSNSNNNNLQVENNMSEIQKGRHFIEEGKLKDEKGEYDKALQYYTDGIEKLIPLCKSSKELKNYVMFYMDRAEYLKSELSKSTSFTLIEPFNIFVQKNVNSTTSTTTTTSSSSSTSSSSANSKPSFFSSWFGGGSSNNSTATASSSAAKKKQPDIIDLTTTTTATPTPLSKSTASTTTSTNRLNSNLSNSLRLTPSSSLSTVNKSSSSTSSSSSGILSKTFTGITGSKSSNSPLRSTTSTTTTTQQQPIPGQIPDIKGVDKAALQIIMNEIIDTKHPVTWDDVVGLDKVKQSLMEAVILPNLRPDVFVGLRSPPKGLLLFGPPGNGKTMIAKAVAYESKATFFSISASSLTSKYVGEGEKLVRALFAVAGYYQPSIIFIDEVDSLLTERSEGESDHTRRLKTEILIQFDGVKTNGAERILVMGATNRPEELDEAALRRFVKRIYVGLPEKSTRLDILKHLLRDQNHNLTNSQMSAIADATSGYSAFDLNALCKDAAYEPIRQLGMEIKDLKLNQIRPISCKDFKNSLKQIRASVSQDSLTGYEQWNMTFGTI</sequence>
<dbReference type="GO" id="GO:0005819">
    <property type="term" value="C:spindle"/>
    <property type="evidence" value="ECO:0007669"/>
    <property type="project" value="UniProtKB-UniRule"/>
</dbReference>
<accession>D3BA00</accession>
<dbReference type="InterPro" id="IPR036181">
    <property type="entry name" value="MIT_dom_sf"/>
</dbReference>
<evidence type="ECO:0000313" key="12">
    <source>
        <dbReference type="EMBL" id="EFA81387.1"/>
    </source>
</evidence>
<dbReference type="Proteomes" id="UP000001396">
    <property type="component" value="Unassembled WGS sequence"/>
</dbReference>
<dbReference type="HAMAP" id="MF_03021">
    <property type="entry name" value="Spastin"/>
    <property type="match status" value="1"/>
</dbReference>
<dbReference type="OMA" id="RLQIIQH"/>
<dbReference type="GO" id="GO:0005813">
    <property type="term" value="C:centrosome"/>
    <property type="evidence" value="ECO:0007669"/>
    <property type="project" value="UniProtKB-SubCell"/>
</dbReference>
<feature type="compositionally biased region" description="Low complexity" evidence="10">
    <location>
        <begin position="80"/>
        <end position="91"/>
    </location>
</feature>
<dbReference type="InterPro" id="IPR050304">
    <property type="entry name" value="MT-severing_AAA_ATPase"/>
</dbReference>
<dbReference type="SMART" id="SM00382">
    <property type="entry name" value="AAA"/>
    <property type="match status" value="1"/>
</dbReference>
<dbReference type="InterPro" id="IPR027417">
    <property type="entry name" value="P-loop_NTPase"/>
</dbReference>
<dbReference type="AlphaFoldDB" id="D3BA00"/>
<comment type="subunit">
    <text evidence="9">Homohexamer. The homohexamer is stabilized by ATP-binding. The homohexamer may adopt a ring conformation through which microtubules pass prior to being severed. Interacts with microtubules.</text>
</comment>
<keyword evidence="4 9" id="KW-0067">ATP-binding</keyword>
<dbReference type="Gene3D" id="3.40.50.300">
    <property type="entry name" value="P-loop containing nucleotide triphosphate hydrolases"/>
    <property type="match status" value="1"/>
</dbReference>
<dbReference type="InterPro" id="IPR003593">
    <property type="entry name" value="AAA+_ATPase"/>
</dbReference>
<evidence type="ECO:0000256" key="8">
    <source>
        <dbReference type="ARBA" id="ARBA00036378"/>
    </source>
</evidence>
<evidence type="ECO:0000256" key="6">
    <source>
        <dbReference type="ARBA" id="ARBA00023212"/>
    </source>
</evidence>
<comment type="subcellular location">
    <subcellularLocation>
        <location evidence="9">Membrane</location>
        <topology evidence="9">Peripheral membrane protein</topology>
    </subcellularLocation>
    <subcellularLocation>
        <location evidence="9">Cytoplasm</location>
        <location evidence="9">Cytoskeleton</location>
        <location evidence="9">Microtubule organizing center</location>
        <location evidence="9">Centrosome</location>
    </subcellularLocation>
    <subcellularLocation>
        <location evidence="9">Cytoplasm</location>
        <location evidence="9">Cytoskeleton</location>
    </subcellularLocation>
    <text evidence="9">Forms an intramembrane hairpin-like structure in the membrane.</text>
</comment>
<evidence type="ECO:0000256" key="5">
    <source>
        <dbReference type="ARBA" id="ARBA00023136"/>
    </source>
</evidence>
<comment type="catalytic activity">
    <reaction evidence="8 9">
        <text>n ATP + n H2O + a microtubule = n ADP + n phosphate + (n+1) alpha/beta tubulin heterodimers.</text>
        <dbReference type="EC" id="5.6.1.1"/>
    </reaction>
</comment>
<comment type="caution">
    <text evidence="12">The sequence shown here is derived from an EMBL/GenBank/DDBJ whole genome shotgun (WGS) entry which is preliminary data.</text>
</comment>
<dbReference type="GeneID" id="31360857"/>
<evidence type="ECO:0000256" key="9">
    <source>
        <dbReference type="HAMAP-Rule" id="MF_03021"/>
    </source>
</evidence>
<evidence type="ECO:0000256" key="1">
    <source>
        <dbReference type="ARBA" id="ARBA00022490"/>
    </source>
</evidence>
<feature type="compositionally biased region" description="Polar residues" evidence="10">
    <location>
        <begin position="372"/>
        <end position="384"/>
    </location>
</feature>
<dbReference type="InParanoid" id="D3BA00"/>
<dbReference type="EC" id="5.6.1.1" evidence="9"/>
<feature type="topological domain" description="Cytoplasmic" evidence="9">
    <location>
        <begin position="96"/>
        <end position="701"/>
    </location>
</feature>
<feature type="compositionally biased region" description="Low complexity" evidence="10">
    <location>
        <begin position="99"/>
        <end position="126"/>
    </location>
</feature>
<dbReference type="CDD" id="cd19524">
    <property type="entry name" value="RecA-like_spastin"/>
    <property type="match status" value="1"/>
</dbReference>
<dbReference type="InterPro" id="IPR003959">
    <property type="entry name" value="ATPase_AAA_core"/>
</dbReference>
<dbReference type="GO" id="GO:0008017">
    <property type="term" value="F:microtubule binding"/>
    <property type="evidence" value="ECO:0007669"/>
    <property type="project" value="UniProtKB-UniRule"/>
</dbReference>
<dbReference type="Pfam" id="PF04212">
    <property type="entry name" value="MIT"/>
    <property type="match status" value="1"/>
</dbReference>
<organism evidence="12 13">
    <name type="scientific">Heterostelium pallidum (strain ATCC 26659 / Pp 5 / PN500)</name>
    <name type="common">Cellular slime mold</name>
    <name type="synonym">Polysphondylium pallidum</name>
    <dbReference type="NCBI Taxonomy" id="670386"/>
    <lineage>
        <taxon>Eukaryota</taxon>
        <taxon>Amoebozoa</taxon>
        <taxon>Evosea</taxon>
        <taxon>Eumycetozoa</taxon>
        <taxon>Dictyostelia</taxon>
        <taxon>Acytosteliales</taxon>
        <taxon>Acytosteliaceae</taxon>
        <taxon>Heterostelium</taxon>
    </lineage>
</organism>
<dbReference type="GO" id="GO:0051013">
    <property type="term" value="P:microtubule severing"/>
    <property type="evidence" value="ECO:0007669"/>
    <property type="project" value="UniProtKB-UniRule"/>
</dbReference>
<feature type="domain" description="AAA+ ATPase" evidence="11">
    <location>
        <begin position="462"/>
        <end position="598"/>
    </location>
</feature>
<dbReference type="InterPro" id="IPR017179">
    <property type="entry name" value="Spastin"/>
</dbReference>
<evidence type="ECO:0000313" key="13">
    <source>
        <dbReference type="Proteomes" id="UP000001396"/>
    </source>
</evidence>
<gene>
    <name evidence="12" type="ORF">PPL_05372</name>
</gene>
<proteinExistence type="inferred from homology"/>
<reference evidence="12 13" key="1">
    <citation type="journal article" date="2011" name="Genome Res.">
        <title>Phylogeny-wide analysis of social amoeba genomes highlights ancient origins for complex intercellular communication.</title>
        <authorList>
            <person name="Heidel A.J."/>
            <person name="Lawal H.M."/>
            <person name="Felder M."/>
            <person name="Schilde C."/>
            <person name="Helps N.R."/>
            <person name="Tunggal B."/>
            <person name="Rivero F."/>
            <person name="John U."/>
            <person name="Schleicher M."/>
            <person name="Eichinger L."/>
            <person name="Platzer M."/>
            <person name="Noegel A.A."/>
            <person name="Schaap P."/>
            <person name="Gloeckner G."/>
        </authorList>
    </citation>
    <scope>NUCLEOTIDE SEQUENCE [LARGE SCALE GENOMIC DNA]</scope>
    <source>
        <strain evidence="13">ATCC 26659 / Pp 5 / PN500</strain>
    </source>
</reference>
<dbReference type="PANTHER" id="PTHR23074:SF86">
    <property type="entry name" value="SPASTIN"/>
    <property type="match status" value="1"/>
</dbReference>
<dbReference type="GO" id="GO:0005737">
    <property type="term" value="C:cytoplasm"/>
    <property type="evidence" value="ECO:0007669"/>
    <property type="project" value="UniProtKB-UniRule"/>
</dbReference>
<keyword evidence="13" id="KW-1185">Reference proteome</keyword>
<feature type="binding site" evidence="9">
    <location>
        <begin position="470"/>
        <end position="477"/>
    </location>
    <ligand>
        <name>ATP</name>
        <dbReference type="ChEBI" id="CHEBI:30616"/>
    </ligand>
</feature>
<name>D3BA00_HETP5</name>
<keyword evidence="6 9" id="KW-0206">Cytoskeleton</keyword>